<evidence type="ECO:0000313" key="4">
    <source>
        <dbReference type="Proteomes" id="UP000077755"/>
    </source>
</evidence>
<reference evidence="3" key="2">
    <citation type="submission" date="2022-03" db="EMBL/GenBank/DDBJ databases">
        <title>Draft title - Genomic analysis of global carrot germplasm unveils the trajectory of domestication and the origin of high carotenoid orange carrot.</title>
        <authorList>
            <person name="Iorizzo M."/>
            <person name="Ellison S."/>
            <person name="Senalik D."/>
            <person name="Macko-Podgorni A."/>
            <person name="Grzebelus D."/>
            <person name="Bostan H."/>
            <person name="Rolling W."/>
            <person name="Curaba J."/>
            <person name="Simon P."/>
        </authorList>
    </citation>
    <scope>NUCLEOTIDE SEQUENCE</scope>
    <source>
        <tissue evidence="3">Leaf</tissue>
    </source>
</reference>
<dbReference type="InterPro" id="IPR045303">
    <property type="entry name" value="ARID_HMGB9-like"/>
</dbReference>
<evidence type="ECO:0000259" key="2">
    <source>
        <dbReference type="PROSITE" id="PS51011"/>
    </source>
</evidence>
<dbReference type="SMART" id="SM00501">
    <property type="entry name" value="BRIGHT"/>
    <property type="match status" value="1"/>
</dbReference>
<organism evidence="3 4">
    <name type="scientific">Daucus carota subsp. sativus</name>
    <name type="common">Carrot</name>
    <dbReference type="NCBI Taxonomy" id="79200"/>
    <lineage>
        <taxon>Eukaryota</taxon>
        <taxon>Viridiplantae</taxon>
        <taxon>Streptophyta</taxon>
        <taxon>Embryophyta</taxon>
        <taxon>Tracheophyta</taxon>
        <taxon>Spermatophyta</taxon>
        <taxon>Magnoliopsida</taxon>
        <taxon>eudicotyledons</taxon>
        <taxon>Gunneridae</taxon>
        <taxon>Pentapetalae</taxon>
        <taxon>asterids</taxon>
        <taxon>campanulids</taxon>
        <taxon>Apiales</taxon>
        <taxon>Apiaceae</taxon>
        <taxon>Apioideae</taxon>
        <taxon>Scandiceae</taxon>
        <taxon>Daucinae</taxon>
        <taxon>Daucus</taxon>
        <taxon>Daucus sect. Daucus</taxon>
    </lineage>
</organism>
<keyword evidence="4" id="KW-1185">Reference proteome</keyword>
<evidence type="ECO:0000256" key="1">
    <source>
        <dbReference type="SAM" id="MobiDB-lite"/>
    </source>
</evidence>
<name>A0AAF1AZT2_DAUCS</name>
<dbReference type="SUPFAM" id="SSF46774">
    <property type="entry name" value="ARID-like"/>
    <property type="match status" value="1"/>
</dbReference>
<protein>
    <recommendedName>
        <fullName evidence="2">ARID domain-containing protein</fullName>
    </recommendedName>
</protein>
<accession>A0AAF1AZT2</accession>
<dbReference type="Pfam" id="PF01388">
    <property type="entry name" value="ARID"/>
    <property type="match status" value="1"/>
</dbReference>
<dbReference type="CDD" id="cd16872">
    <property type="entry name" value="ARID_HMGB9-like"/>
    <property type="match status" value="1"/>
</dbReference>
<feature type="domain" description="ARID" evidence="2">
    <location>
        <begin position="34"/>
        <end position="125"/>
    </location>
</feature>
<reference evidence="3" key="1">
    <citation type="journal article" date="2016" name="Nat. Genet.">
        <title>A high-quality carrot genome assembly provides new insights into carotenoid accumulation and asterid genome evolution.</title>
        <authorList>
            <person name="Iorizzo M."/>
            <person name="Ellison S."/>
            <person name="Senalik D."/>
            <person name="Zeng P."/>
            <person name="Satapoomin P."/>
            <person name="Huang J."/>
            <person name="Bowman M."/>
            <person name="Iovene M."/>
            <person name="Sanseverino W."/>
            <person name="Cavagnaro P."/>
            <person name="Yildiz M."/>
            <person name="Macko-Podgorni A."/>
            <person name="Moranska E."/>
            <person name="Grzebelus E."/>
            <person name="Grzebelus D."/>
            <person name="Ashrafi H."/>
            <person name="Zheng Z."/>
            <person name="Cheng S."/>
            <person name="Spooner D."/>
            <person name="Van Deynze A."/>
            <person name="Simon P."/>
        </authorList>
    </citation>
    <scope>NUCLEOTIDE SEQUENCE</scope>
    <source>
        <tissue evidence="3">Leaf</tissue>
    </source>
</reference>
<dbReference type="InterPro" id="IPR001606">
    <property type="entry name" value="ARID_dom"/>
</dbReference>
<sequence length="259" mass="29827">MSTTHEPVTPGNAATSLSPPLSHPPPDAEYDELVQNQELFREKLEKFHQFKRTKIKIPTIGGRPLDLHRLFVEVTGRGGMDKVINDRKWKEVFQGFNCPTTITGASYALRSHYQSLLYDFEQVYYFRNSAPSVIDNGSSIMEPGSLLNGMLVAKCELGYMVTVDVGREQWKGILYHNPSGSESLNDSDQNHTVICRSQNELWDPARFEENGVGYKYFHAEIWEKLKRFYGNEEDGMNKKIWLIWNRKSEAEKQVYHMKG</sequence>
<dbReference type="GO" id="GO:0003677">
    <property type="term" value="F:DNA binding"/>
    <property type="evidence" value="ECO:0007669"/>
    <property type="project" value="InterPro"/>
</dbReference>
<dbReference type="PROSITE" id="PS51011">
    <property type="entry name" value="ARID"/>
    <property type="match status" value="1"/>
</dbReference>
<dbReference type="Gene3D" id="1.10.150.60">
    <property type="entry name" value="ARID DNA-binding domain"/>
    <property type="match status" value="1"/>
</dbReference>
<dbReference type="Proteomes" id="UP000077755">
    <property type="component" value="Chromosome 5"/>
</dbReference>
<dbReference type="AlphaFoldDB" id="A0AAF1AZT2"/>
<dbReference type="PANTHER" id="PTHR46691">
    <property type="entry name" value="HIGH MOBILITY GROUP B PROTEIN 9"/>
    <property type="match status" value="1"/>
</dbReference>
<gene>
    <name evidence="3" type="ORF">DCAR_0520190</name>
</gene>
<dbReference type="PANTHER" id="PTHR46691:SF6">
    <property type="entry name" value="HIGH MOBILITY GROUP B PROTEIN 10-RELATED"/>
    <property type="match status" value="1"/>
</dbReference>
<evidence type="ECO:0000313" key="3">
    <source>
        <dbReference type="EMBL" id="WOH00815.1"/>
    </source>
</evidence>
<dbReference type="EMBL" id="CP093347">
    <property type="protein sequence ID" value="WOH00815.1"/>
    <property type="molecule type" value="Genomic_DNA"/>
</dbReference>
<proteinExistence type="predicted"/>
<dbReference type="SMART" id="SM01014">
    <property type="entry name" value="ARID"/>
    <property type="match status" value="1"/>
</dbReference>
<dbReference type="InterPro" id="IPR036431">
    <property type="entry name" value="ARID_dom_sf"/>
</dbReference>
<feature type="region of interest" description="Disordered" evidence="1">
    <location>
        <begin position="1"/>
        <end position="27"/>
    </location>
</feature>